<dbReference type="Proteomes" id="UP000724584">
    <property type="component" value="Unassembled WGS sequence"/>
</dbReference>
<reference evidence="1 2" key="1">
    <citation type="journal article" date="2021" name="Nat. Commun.">
        <title>Genetic determinants of endophytism in the Arabidopsis root mycobiome.</title>
        <authorList>
            <person name="Mesny F."/>
            <person name="Miyauchi S."/>
            <person name="Thiergart T."/>
            <person name="Pickel B."/>
            <person name="Atanasova L."/>
            <person name="Karlsson M."/>
            <person name="Huettel B."/>
            <person name="Barry K.W."/>
            <person name="Haridas S."/>
            <person name="Chen C."/>
            <person name="Bauer D."/>
            <person name="Andreopoulos W."/>
            <person name="Pangilinan J."/>
            <person name="LaButti K."/>
            <person name="Riley R."/>
            <person name="Lipzen A."/>
            <person name="Clum A."/>
            <person name="Drula E."/>
            <person name="Henrissat B."/>
            <person name="Kohler A."/>
            <person name="Grigoriev I.V."/>
            <person name="Martin F.M."/>
            <person name="Hacquard S."/>
        </authorList>
    </citation>
    <scope>NUCLEOTIDE SEQUENCE [LARGE SCALE GENOMIC DNA]</scope>
    <source>
        <strain evidence="1 2">MPI-SDFR-AT-0079</strain>
    </source>
</reference>
<evidence type="ECO:0000313" key="2">
    <source>
        <dbReference type="Proteomes" id="UP000724584"/>
    </source>
</evidence>
<comment type="caution">
    <text evidence="1">The sequence shown here is derived from an EMBL/GenBank/DDBJ whole genome shotgun (WGS) entry which is preliminary data.</text>
</comment>
<evidence type="ECO:0000313" key="1">
    <source>
        <dbReference type="EMBL" id="KAH6637071.1"/>
    </source>
</evidence>
<name>A0ACB7PJ49_9PEZI</name>
<proteinExistence type="predicted"/>
<organism evidence="1 2">
    <name type="scientific">Chaetomium tenue</name>
    <dbReference type="NCBI Taxonomy" id="1854479"/>
    <lineage>
        <taxon>Eukaryota</taxon>
        <taxon>Fungi</taxon>
        <taxon>Dikarya</taxon>
        <taxon>Ascomycota</taxon>
        <taxon>Pezizomycotina</taxon>
        <taxon>Sordariomycetes</taxon>
        <taxon>Sordariomycetidae</taxon>
        <taxon>Sordariales</taxon>
        <taxon>Chaetomiaceae</taxon>
        <taxon>Chaetomium</taxon>
    </lineage>
</organism>
<dbReference type="EMBL" id="JAGIZQ010000003">
    <property type="protein sequence ID" value="KAH6637071.1"/>
    <property type="molecule type" value="Genomic_DNA"/>
</dbReference>
<gene>
    <name evidence="1" type="ORF">F5144DRAFT_592035</name>
</gene>
<keyword evidence="2" id="KW-1185">Reference proteome</keyword>
<protein>
    <submittedName>
        <fullName evidence="1">Uncharacterized protein</fullName>
    </submittedName>
</protein>
<accession>A0ACB7PJ49</accession>
<sequence length="102" mass="12015">MALERSPNQRWRRRSIPQLMTAHVFLICLIFRSSLSPDSGAKPTVAAWKMSRRRHDARPQFADGTVGRLQRRPLMIIDDLRLFHNFWQDTTDAGRSTKRWPK</sequence>